<dbReference type="InterPro" id="IPR001031">
    <property type="entry name" value="Thioesterase"/>
</dbReference>
<dbReference type="Gene3D" id="3.40.50.1820">
    <property type="entry name" value="alpha/beta hydrolase"/>
    <property type="match status" value="1"/>
</dbReference>
<dbReference type="Gene3D" id="3.30.559.10">
    <property type="entry name" value="Chloramphenicol acetyltransferase-like domain"/>
    <property type="match status" value="1"/>
</dbReference>
<dbReference type="Pfam" id="PF00550">
    <property type="entry name" value="PP-binding"/>
    <property type="match status" value="1"/>
</dbReference>
<evidence type="ECO:0000313" key="7">
    <source>
        <dbReference type="Proteomes" id="UP001496720"/>
    </source>
</evidence>
<dbReference type="InterPro" id="IPR029058">
    <property type="entry name" value="AB_hydrolase_fold"/>
</dbReference>
<reference evidence="6 7" key="1">
    <citation type="submission" date="2024-06" db="EMBL/GenBank/DDBJ databases">
        <title>The Natural Products Discovery Center: Release of the First 8490 Sequenced Strains for Exploring Actinobacteria Biosynthetic Diversity.</title>
        <authorList>
            <person name="Kalkreuter E."/>
            <person name="Kautsar S.A."/>
            <person name="Yang D."/>
            <person name="Bader C.D."/>
            <person name="Teijaro C.N."/>
            <person name="Fluegel L."/>
            <person name="Davis C.M."/>
            <person name="Simpson J.R."/>
            <person name="Lauterbach L."/>
            <person name="Steele A.D."/>
            <person name="Gui C."/>
            <person name="Meng S."/>
            <person name="Li G."/>
            <person name="Viehrig K."/>
            <person name="Ye F."/>
            <person name="Su P."/>
            <person name="Kiefer A.F."/>
            <person name="Nichols A."/>
            <person name="Cepeda A.J."/>
            <person name="Yan W."/>
            <person name="Fan B."/>
            <person name="Jiang Y."/>
            <person name="Adhikari A."/>
            <person name="Zheng C.-J."/>
            <person name="Schuster L."/>
            <person name="Cowan T.M."/>
            <person name="Smanski M.J."/>
            <person name="Chevrette M.G."/>
            <person name="De Carvalho L.P.S."/>
            <person name="Shen B."/>
        </authorList>
    </citation>
    <scope>NUCLEOTIDE SEQUENCE [LARGE SCALE GENOMIC DNA]</scope>
    <source>
        <strain evidence="6 7">NPDC001615</strain>
    </source>
</reference>
<comment type="caution">
    <text evidence="6">The sequence shown here is derived from an EMBL/GenBank/DDBJ whole genome shotgun (WGS) entry which is preliminary data.</text>
</comment>
<dbReference type="InterPro" id="IPR010071">
    <property type="entry name" value="AA_adenyl_dom"/>
</dbReference>
<evidence type="ECO:0000259" key="5">
    <source>
        <dbReference type="PROSITE" id="PS50075"/>
    </source>
</evidence>
<dbReference type="Gene3D" id="3.40.50.980">
    <property type="match status" value="2"/>
</dbReference>
<dbReference type="NCBIfam" id="TIGR01733">
    <property type="entry name" value="AA-adenyl-dom"/>
    <property type="match status" value="1"/>
</dbReference>
<dbReference type="Gene3D" id="3.30.559.30">
    <property type="entry name" value="Nonribosomal peptide synthetase, condensation domain"/>
    <property type="match status" value="1"/>
</dbReference>
<dbReference type="Pfam" id="PF00501">
    <property type="entry name" value="AMP-binding"/>
    <property type="match status" value="1"/>
</dbReference>
<keyword evidence="7" id="KW-1185">Reference proteome</keyword>
<dbReference type="Pfam" id="PF00668">
    <property type="entry name" value="Condensation"/>
    <property type="match status" value="1"/>
</dbReference>
<evidence type="ECO:0000313" key="6">
    <source>
        <dbReference type="EMBL" id="MER6168070.1"/>
    </source>
</evidence>
<feature type="region of interest" description="Disordered" evidence="4">
    <location>
        <begin position="16"/>
        <end position="36"/>
    </location>
</feature>
<dbReference type="InterPro" id="IPR020845">
    <property type="entry name" value="AMP-binding_CS"/>
</dbReference>
<dbReference type="InterPro" id="IPR001242">
    <property type="entry name" value="Condensation_dom"/>
</dbReference>
<feature type="non-terminal residue" evidence="6">
    <location>
        <position position="1"/>
    </location>
</feature>
<keyword evidence="3" id="KW-0597">Phosphoprotein</keyword>
<protein>
    <submittedName>
        <fullName evidence="6">Amino acid adenylation domain-containing protein</fullName>
    </submittedName>
</protein>
<dbReference type="InterPro" id="IPR025110">
    <property type="entry name" value="AMP-bd_C"/>
</dbReference>
<dbReference type="Gene3D" id="3.30.300.30">
    <property type="match status" value="1"/>
</dbReference>
<evidence type="ECO:0000256" key="4">
    <source>
        <dbReference type="SAM" id="MobiDB-lite"/>
    </source>
</evidence>
<dbReference type="InterPro" id="IPR020806">
    <property type="entry name" value="PKS_PP-bd"/>
</dbReference>
<sequence>ETAVRDLFEAPTPATLAHRLTTTDHTPRTPLTPQPRPHHIPLSHAQQRLWFLQKLEQTTYLYNISTAVRLRGALDHVALRAALGDVTRRHESLRTVFTEDADGAYQVVLDPGEDTVRLVVERVTAEELAGRVTEATRYEFDLREEPPLRVWVFETAADEHVLLLVMHHIAGDGWSLSPLARDLSTAYTAHHTGHEPTWTPLPVQYADFTLWQRHTLGTEDDPHSPLTRQLTHWRHQLQNLPEELDLPTDRSRPALPTFRGDVVEFDVPAELHEALRALAARRHVTVFMVVQAALAVLLSRSGAGTDIPIGTPVAGRTDAATEDLVGFFVNTLVLRTDVSGNPRFSELLDRVRRTDLEAFAQQDVPFERLVEILNPARALARHPLFQTALSWNTGDGGAVLELPGLTAEGQPVRAGTAKFDLNFVMSERYSAAGEPVGIASQLEYSLDLFERGTVTDLVDRLLRLLAAAAVDPEGRVEDFELLSDAERQRVLREWNATSAPVPGGSLPELFALHAARTPGAVAVECGQVRWTYAELDARAERLAVRLRELGVGAETPVALLLERSADLVATLLAVARAGGVYVPLHTGYPTARMRSVLAEAGAPVLVTDRALAGHELVAEQRVAGTAVLVADEDGDGDGDRNGDRNGDRDRNGAAAPGASTGRAGGAVHPDQLAYVMYTSGSTGTPKGVAVTHRDVVELAADRGWEVGPGDRVLMHAPHAFDISVYEVWVPLLRGACVVVAPPGPLDAVALDGLVRERGITHLHLTAGLFRVMAEELVDCFGLLREVLTGGDVVSARAVERVLAAAPDTTVRHLYGPTEITLCAVGHPVRAPYRASGGLPLGRPLDNTRVYVLDRRLRPLPAGVTGELYIAGAGLARGYAGRPGASAERFVADPFGGPGDRMYRTGDLVRWGRAGRLEFVGRSDDQVKIRGFRVEPAEVETVVAGTAGVGQAAVLVREDVPGDKRLVAYVVPVPTERPTAAELRERVAAELPEYMVPAVVLLDALPLTPNGKLDREALPAPDPAGEGRGAAVTPQEQILCSLFARALGRERVGTEDSFFALGGHSLLATRLIGAIRRTLGLRVSIRDLFQAPTVAGLLKHLDAGGSKESFSVLLPLRSGGDDVPLFCFHPALGLGWCYGRLAARLPESLPVYALQARGLLHQDVPAATLDEMVDDYCARIREVWPEGPFRLLGWSMGGLLAHRVATRLQETGGRVELLAVVDAYPPAAARTDAGLERDAAQTIALISEDLGFDVENVDPEQEESILAELRAKGHPLGHLPGGDIATAVRVYVNSSRLARNPALGTFAGDVLFFAAEESAARGDAFRADAWRPFVSGGITEHVIDHSHEDLMIAPGSVAAVAEVLERHLSQERPLGRTAS</sequence>
<evidence type="ECO:0000256" key="2">
    <source>
        <dbReference type="ARBA" id="ARBA00022450"/>
    </source>
</evidence>
<dbReference type="InterPro" id="IPR020802">
    <property type="entry name" value="TesA-like"/>
</dbReference>
<dbReference type="Pfam" id="PF13193">
    <property type="entry name" value="AMP-binding_C"/>
    <property type="match status" value="1"/>
</dbReference>
<name>A0ABV1T271_9ACTN</name>
<dbReference type="Proteomes" id="UP001496720">
    <property type="component" value="Unassembled WGS sequence"/>
</dbReference>
<feature type="domain" description="Carrier" evidence="5">
    <location>
        <begin position="1029"/>
        <end position="1104"/>
    </location>
</feature>
<proteinExistence type="predicted"/>
<dbReference type="SUPFAM" id="SSF52777">
    <property type="entry name" value="CoA-dependent acyltransferases"/>
    <property type="match status" value="2"/>
</dbReference>
<dbReference type="InterPro" id="IPR009081">
    <property type="entry name" value="PP-bd_ACP"/>
</dbReference>
<dbReference type="InterPro" id="IPR045851">
    <property type="entry name" value="AMP-bd_C_sf"/>
</dbReference>
<dbReference type="SUPFAM" id="SSF56801">
    <property type="entry name" value="Acetyl-CoA synthetase-like"/>
    <property type="match status" value="1"/>
</dbReference>
<evidence type="ECO:0000256" key="1">
    <source>
        <dbReference type="ARBA" id="ARBA00001957"/>
    </source>
</evidence>
<dbReference type="Pfam" id="PF00975">
    <property type="entry name" value="Thioesterase"/>
    <property type="match status" value="1"/>
</dbReference>
<organism evidence="6 7">
    <name type="scientific">Streptomyces violaceorubidus</name>
    <dbReference type="NCBI Taxonomy" id="284042"/>
    <lineage>
        <taxon>Bacteria</taxon>
        <taxon>Bacillati</taxon>
        <taxon>Actinomycetota</taxon>
        <taxon>Actinomycetes</taxon>
        <taxon>Kitasatosporales</taxon>
        <taxon>Streptomycetaceae</taxon>
        <taxon>Streptomyces</taxon>
    </lineage>
</organism>
<dbReference type="SUPFAM" id="SSF47336">
    <property type="entry name" value="ACP-like"/>
    <property type="match status" value="1"/>
</dbReference>
<dbReference type="Gene3D" id="2.30.38.10">
    <property type="entry name" value="Luciferase, Domain 3"/>
    <property type="match status" value="1"/>
</dbReference>
<dbReference type="InterPro" id="IPR000873">
    <property type="entry name" value="AMP-dep_synth/lig_dom"/>
</dbReference>
<keyword evidence="2" id="KW-0596">Phosphopantetheine</keyword>
<dbReference type="InterPro" id="IPR023213">
    <property type="entry name" value="CAT-like_dom_sf"/>
</dbReference>
<dbReference type="SMART" id="SM00823">
    <property type="entry name" value="PKS_PP"/>
    <property type="match status" value="1"/>
</dbReference>
<dbReference type="PROSITE" id="PS00012">
    <property type="entry name" value="PHOSPHOPANTETHEINE"/>
    <property type="match status" value="1"/>
</dbReference>
<feature type="compositionally biased region" description="Basic and acidic residues" evidence="4">
    <location>
        <begin position="637"/>
        <end position="651"/>
    </location>
</feature>
<dbReference type="CDD" id="cd19540">
    <property type="entry name" value="LCL_NRPS-like"/>
    <property type="match status" value="1"/>
</dbReference>
<dbReference type="InterPro" id="IPR006162">
    <property type="entry name" value="Ppantetheine_attach_site"/>
</dbReference>
<dbReference type="InterPro" id="IPR036736">
    <property type="entry name" value="ACP-like_sf"/>
</dbReference>
<gene>
    <name evidence="6" type="ORF">ABT188_26565</name>
</gene>
<dbReference type="EMBL" id="JBEOZY010000035">
    <property type="protein sequence ID" value="MER6168070.1"/>
    <property type="molecule type" value="Genomic_DNA"/>
</dbReference>
<evidence type="ECO:0000256" key="3">
    <source>
        <dbReference type="ARBA" id="ARBA00022553"/>
    </source>
</evidence>
<dbReference type="PROSITE" id="PS00455">
    <property type="entry name" value="AMP_BINDING"/>
    <property type="match status" value="1"/>
</dbReference>
<feature type="region of interest" description="Disordered" evidence="4">
    <location>
        <begin position="628"/>
        <end position="666"/>
    </location>
</feature>
<dbReference type="SUPFAM" id="SSF53474">
    <property type="entry name" value="alpha/beta-Hydrolases"/>
    <property type="match status" value="1"/>
</dbReference>
<dbReference type="PANTHER" id="PTHR45527:SF1">
    <property type="entry name" value="FATTY ACID SYNTHASE"/>
    <property type="match status" value="1"/>
</dbReference>
<dbReference type="RefSeq" id="WP_352149470.1">
    <property type="nucleotide sequence ID" value="NZ_JBEOZY010000035.1"/>
</dbReference>
<dbReference type="PROSITE" id="PS50075">
    <property type="entry name" value="CARRIER"/>
    <property type="match status" value="1"/>
</dbReference>
<dbReference type="CDD" id="cd12117">
    <property type="entry name" value="A_NRPS_Srf_like"/>
    <property type="match status" value="1"/>
</dbReference>
<comment type="cofactor">
    <cofactor evidence="1">
        <name>pantetheine 4'-phosphate</name>
        <dbReference type="ChEBI" id="CHEBI:47942"/>
    </cofactor>
</comment>
<dbReference type="SMART" id="SM00824">
    <property type="entry name" value="PKS_TE"/>
    <property type="match status" value="1"/>
</dbReference>
<accession>A0ABV1T271</accession>
<dbReference type="PANTHER" id="PTHR45527">
    <property type="entry name" value="NONRIBOSOMAL PEPTIDE SYNTHETASE"/>
    <property type="match status" value="1"/>
</dbReference>